<dbReference type="EMBL" id="CP002838">
    <property type="protein sequence ID" value="AEM38913.1"/>
    <property type="molecule type" value="Genomic_DNA"/>
</dbReference>
<reference evidence="3 4" key="1">
    <citation type="journal article" date="2011" name="Stand. Genomic Sci.">
        <title>Complete genome sequence of the hyperthermophilic chemolithoautotroph Pyrolobus fumarii type strain (1A).</title>
        <authorList>
            <person name="Anderson I."/>
            <person name="Goker M."/>
            <person name="Nolan M."/>
            <person name="Lucas S."/>
            <person name="Hammon N."/>
            <person name="Deshpande S."/>
            <person name="Cheng J.F."/>
            <person name="Tapia R."/>
            <person name="Han C."/>
            <person name="Goodwin L."/>
            <person name="Pitluck S."/>
            <person name="Huntemann M."/>
            <person name="Liolios K."/>
            <person name="Ivanova N."/>
            <person name="Pagani I."/>
            <person name="Mavromatis K."/>
            <person name="Ovchinikova G."/>
            <person name="Pati A."/>
            <person name="Chen A."/>
            <person name="Palaniappan K."/>
            <person name="Land M."/>
            <person name="Hauser L."/>
            <person name="Brambilla E.M."/>
            <person name="Huber H."/>
            <person name="Yasawong M."/>
            <person name="Rohde M."/>
            <person name="Spring S."/>
            <person name="Abt B."/>
            <person name="Sikorski J."/>
            <person name="Wirth R."/>
            <person name="Detter J.C."/>
            <person name="Woyke T."/>
            <person name="Bristow J."/>
            <person name="Eisen J.A."/>
            <person name="Markowitz V."/>
            <person name="Hugenholtz P."/>
            <person name="Kyrpides N.C."/>
            <person name="Klenk H.P."/>
            <person name="Lapidus A."/>
        </authorList>
    </citation>
    <scope>NUCLEOTIDE SEQUENCE [LARGE SCALE GENOMIC DNA]</scope>
    <source>
        <strain evidence="4">DSM 11204 / 1A</strain>
    </source>
</reference>
<accession>G0EF16</accession>
<evidence type="ECO:0000313" key="4">
    <source>
        <dbReference type="Proteomes" id="UP000001037"/>
    </source>
</evidence>
<protein>
    <recommendedName>
        <fullName evidence="2">DUF58 domain-containing protein</fullName>
    </recommendedName>
</protein>
<keyword evidence="1" id="KW-1133">Transmembrane helix</keyword>
<dbReference type="OrthoDB" id="19186at2157"/>
<dbReference type="eggNOG" id="arCOG02742">
    <property type="taxonomic scope" value="Archaea"/>
</dbReference>
<keyword evidence="1" id="KW-0472">Membrane</keyword>
<dbReference type="InParanoid" id="G0EF16"/>
<dbReference type="PANTHER" id="PTHR33608">
    <property type="entry name" value="BLL2464 PROTEIN"/>
    <property type="match status" value="1"/>
</dbReference>
<dbReference type="SUPFAM" id="SSF53300">
    <property type="entry name" value="vWA-like"/>
    <property type="match status" value="1"/>
</dbReference>
<feature type="transmembrane region" description="Helical" evidence="1">
    <location>
        <begin position="32"/>
        <end position="54"/>
    </location>
</feature>
<proteinExistence type="predicted"/>
<dbReference type="InterPro" id="IPR002881">
    <property type="entry name" value="DUF58"/>
</dbReference>
<dbReference type="KEGG" id="pfm:Pyrfu_1045"/>
<dbReference type="Pfam" id="PF01882">
    <property type="entry name" value="DUF58"/>
    <property type="match status" value="1"/>
</dbReference>
<dbReference type="STRING" id="694429.Pyrfu_1045"/>
<dbReference type="PANTHER" id="PTHR33608:SF6">
    <property type="entry name" value="BLL2464 PROTEIN"/>
    <property type="match status" value="1"/>
</dbReference>
<evidence type="ECO:0000256" key="1">
    <source>
        <dbReference type="SAM" id="Phobius"/>
    </source>
</evidence>
<feature type="domain" description="DUF58" evidence="2">
    <location>
        <begin position="199"/>
        <end position="355"/>
    </location>
</feature>
<keyword evidence="1" id="KW-0812">Transmembrane</keyword>
<gene>
    <name evidence="3" type="ordered locus">Pyrfu_1045</name>
</gene>
<evidence type="ECO:0000313" key="3">
    <source>
        <dbReference type="EMBL" id="AEM38913.1"/>
    </source>
</evidence>
<dbReference type="HOGENOM" id="CLU_625015_0_0_2"/>
<dbReference type="AlphaFoldDB" id="G0EF16"/>
<sequence>MTGRGAALTLLLALIAAAGVVGAPSGLSVAYAAGIALLSLLAYWRIVGVAKAAALSRLRVERVIEGHKVEGRKLRVKVEIRNPTPVPFEHIEVYDEPPWLWRIDGQPRVAVTLPARSRMIIEYDAEPVYGEHVFGPIRLVAYDPLGLFRVETRVGGETSVRIAPRTLGAVRGVYLVPSLPRPGGVAPGRRKGAGTTIYDVREYVPGDDTRLIDWKGFARTGRLLVKEFEQEVQVYTLLVLDVTGTMLLGALGETKLENTARVVRTIIEYVASRGDVYRVVVIDRDGKLYYTPWLRGRATIHQAVELLSSVKWGKASEEPPGEEELEARLASLRELARLAGREKTLIFVFTDAYESPQVAKRYAEVLSKLRLLHHDVQALIPLTAYFEVQLLSRDQLEASLYALLAYEKLREYTEIQRVFRRSGIPVVATGPVRLVETVLEKLEAYRRMLF</sequence>
<evidence type="ECO:0000259" key="2">
    <source>
        <dbReference type="Pfam" id="PF01882"/>
    </source>
</evidence>
<dbReference type="Proteomes" id="UP000001037">
    <property type="component" value="Chromosome"/>
</dbReference>
<organism evidence="3 4">
    <name type="scientific">Pyrolobus fumarii (strain DSM 11204 / 1A)</name>
    <dbReference type="NCBI Taxonomy" id="694429"/>
    <lineage>
        <taxon>Archaea</taxon>
        <taxon>Thermoproteota</taxon>
        <taxon>Thermoprotei</taxon>
        <taxon>Desulfurococcales</taxon>
        <taxon>Pyrodictiaceae</taxon>
        <taxon>Pyrolobus</taxon>
    </lineage>
</organism>
<dbReference type="GeneID" id="11139521"/>
<keyword evidence="4" id="KW-1185">Reference proteome</keyword>
<dbReference type="InterPro" id="IPR036465">
    <property type="entry name" value="vWFA_dom_sf"/>
</dbReference>
<dbReference type="RefSeq" id="WP_014026590.1">
    <property type="nucleotide sequence ID" value="NC_015931.1"/>
</dbReference>
<name>G0EF16_PYRF1</name>